<dbReference type="AlphaFoldDB" id="U9TMU4"/>
<evidence type="ECO:0000256" key="2">
    <source>
        <dbReference type="SAM" id="MobiDB-lite"/>
    </source>
</evidence>
<organism evidence="3">
    <name type="scientific">Rhizophagus irregularis (strain DAOM 181602 / DAOM 197198 / MUCL 43194)</name>
    <name type="common">Arbuscular mycorrhizal fungus</name>
    <name type="synonym">Glomus intraradices</name>
    <dbReference type="NCBI Taxonomy" id="747089"/>
    <lineage>
        <taxon>Eukaryota</taxon>
        <taxon>Fungi</taxon>
        <taxon>Fungi incertae sedis</taxon>
        <taxon>Mucoromycota</taxon>
        <taxon>Glomeromycotina</taxon>
        <taxon>Glomeromycetes</taxon>
        <taxon>Glomerales</taxon>
        <taxon>Glomeraceae</taxon>
        <taxon>Rhizophagus</taxon>
    </lineage>
</organism>
<dbReference type="EMBL" id="KI290118">
    <property type="protein sequence ID" value="ESA07613.1"/>
    <property type="molecule type" value="Genomic_DNA"/>
</dbReference>
<feature type="compositionally biased region" description="Polar residues" evidence="2">
    <location>
        <begin position="198"/>
        <end position="211"/>
    </location>
</feature>
<evidence type="ECO:0000313" key="3">
    <source>
        <dbReference type="EMBL" id="ESA07613.1"/>
    </source>
</evidence>
<reference evidence="3" key="1">
    <citation type="submission" date="2013-07" db="EMBL/GenBank/DDBJ databases">
        <title>The genome of an arbuscular mycorrhizal fungus provides insights into the evolution of the oldest plant symbiosis.</title>
        <authorList>
            <consortium name="DOE Joint Genome Institute"/>
            <person name="Tisserant E."/>
            <person name="Malbreil M."/>
            <person name="Kuo A."/>
            <person name="Kohler A."/>
            <person name="Symeonidi A."/>
            <person name="Balestrini R."/>
            <person name="Charron P."/>
            <person name="Duensing N."/>
            <person name="Frei-dit-Frey N."/>
            <person name="Gianinazzi-Pearson V."/>
            <person name="Gilbert B."/>
            <person name="Handa Y."/>
            <person name="Hijri M."/>
            <person name="Kaul R."/>
            <person name="Kawaguchi M."/>
            <person name="Krajinski F."/>
            <person name="Lammers P."/>
            <person name="Lapierre D."/>
            <person name="Masclaux F.G."/>
            <person name="Murat C."/>
            <person name="Morin E."/>
            <person name="Ndikumana S."/>
            <person name="Pagni M."/>
            <person name="Petitpierre D."/>
            <person name="Requena N."/>
            <person name="Rosikiewicz P."/>
            <person name="Riley R."/>
            <person name="Saito K."/>
            <person name="San Clemente H."/>
            <person name="Shapiro H."/>
            <person name="van Tuinen D."/>
            <person name="Becard G."/>
            <person name="Bonfante P."/>
            <person name="Paszkowski U."/>
            <person name="Shachar-Hill Y."/>
            <person name="Young J.P."/>
            <person name="Sanders I.R."/>
            <person name="Henrissat B."/>
            <person name="Rensing S.A."/>
            <person name="Grigoriev I.V."/>
            <person name="Corradi N."/>
            <person name="Roux C."/>
            <person name="Martin F."/>
        </authorList>
    </citation>
    <scope>NUCLEOTIDE SEQUENCE</scope>
    <source>
        <strain evidence="3">DAOM 197198</strain>
    </source>
</reference>
<gene>
    <name evidence="3" type="ORF">GLOINDRAFT_32654</name>
</gene>
<dbReference type="HOGENOM" id="CLU_570040_0_0_1"/>
<sequence length="436" mass="50501">MGYDFQKLLENIKKLNDLVKKGNNSTVEVNDRKKKFKKLIRETRKELIKIEEEVSDLKKDVNEILKNPVDDVKTKEKLVKIIDHITKLVDISGHLDELWKLLEFNKFVAIKLEEIIVEKESEVDNKESEVDNKESEVDNKEVSKVNEGIVKKFANELIKIHNLIIKELKEVKELNEQLNKAVDLIVNESKEEPPMSENELTTSENEPTTSKNKFMSELKKLESFKKELEELEKLESFKKKLEELKENNEESNGKDSIRIKIKKLFSRLQEKFEEIIKAIEKKRPPKKYRKLSKWLRDYKDNQTIVIIFTILAGVDISHLELLGSQLQIPNINYFGLEIRNINFNAELSQAAENSLFWGDVTNIFIEDVSTIFIQCFYLSQVVSFGLVSFAAYLGSLSCPKIVSSVEVKSPSIKRRSVQLQTPFVSSSGQNFRVSSR</sequence>
<feature type="coiled-coil region" evidence="1">
    <location>
        <begin position="33"/>
        <end position="67"/>
    </location>
</feature>
<keyword evidence="1" id="KW-0175">Coiled coil</keyword>
<proteinExistence type="predicted"/>
<feature type="region of interest" description="Disordered" evidence="2">
    <location>
        <begin position="189"/>
        <end position="211"/>
    </location>
</feature>
<accession>U9TMU4</accession>
<name>U9TMU4_RHIID</name>
<evidence type="ECO:0000256" key="1">
    <source>
        <dbReference type="SAM" id="Coils"/>
    </source>
</evidence>
<protein>
    <submittedName>
        <fullName evidence="3">Uncharacterized protein</fullName>
    </submittedName>
</protein>